<feature type="transmembrane region" description="Helical" evidence="1">
    <location>
        <begin position="105"/>
        <end position="123"/>
    </location>
</feature>
<dbReference type="EMBL" id="AYZL01000006">
    <property type="protein sequence ID" value="KRN04800.1"/>
    <property type="molecule type" value="Genomic_DNA"/>
</dbReference>
<name>A0A0R2DL01_9LACO</name>
<gene>
    <name evidence="2" type="ORF">FC86_GL001157</name>
</gene>
<keyword evidence="1" id="KW-0472">Membrane</keyword>
<feature type="transmembrane region" description="Helical" evidence="1">
    <location>
        <begin position="129"/>
        <end position="146"/>
    </location>
</feature>
<organism evidence="2 3">
    <name type="scientific">Holzapfeliella floricola DSM 23037 = JCM 16512</name>
    <dbReference type="NCBI Taxonomy" id="1423744"/>
    <lineage>
        <taxon>Bacteria</taxon>
        <taxon>Bacillati</taxon>
        <taxon>Bacillota</taxon>
        <taxon>Bacilli</taxon>
        <taxon>Lactobacillales</taxon>
        <taxon>Lactobacillaceae</taxon>
        <taxon>Holzapfeliella</taxon>
    </lineage>
</organism>
<keyword evidence="1" id="KW-1133">Transmembrane helix</keyword>
<dbReference type="STRING" id="1423744.FC86_GL001157"/>
<reference evidence="2 3" key="1">
    <citation type="journal article" date="2015" name="Genome Announc.">
        <title>Expanding the biotechnology potential of lactobacilli through comparative genomics of 213 strains and associated genera.</title>
        <authorList>
            <person name="Sun Z."/>
            <person name="Harris H.M."/>
            <person name="McCann A."/>
            <person name="Guo C."/>
            <person name="Argimon S."/>
            <person name="Zhang W."/>
            <person name="Yang X."/>
            <person name="Jeffery I.B."/>
            <person name="Cooney J.C."/>
            <person name="Kagawa T.F."/>
            <person name="Liu W."/>
            <person name="Song Y."/>
            <person name="Salvetti E."/>
            <person name="Wrobel A."/>
            <person name="Rasinkangas P."/>
            <person name="Parkhill J."/>
            <person name="Rea M.C."/>
            <person name="O'Sullivan O."/>
            <person name="Ritari J."/>
            <person name="Douillard F.P."/>
            <person name="Paul Ross R."/>
            <person name="Yang R."/>
            <person name="Briner A.E."/>
            <person name="Felis G.E."/>
            <person name="de Vos W.M."/>
            <person name="Barrangou R."/>
            <person name="Klaenhammer T.R."/>
            <person name="Caufield P.W."/>
            <person name="Cui Y."/>
            <person name="Zhang H."/>
            <person name="O'Toole P.W."/>
        </authorList>
    </citation>
    <scope>NUCLEOTIDE SEQUENCE [LARGE SCALE GENOMIC DNA]</scope>
    <source>
        <strain evidence="2 3">DSM 23037</strain>
    </source>
</reference>
<sequence length="185" mass="21337">MLLGIVSNSLLTFGSKISSTRKFYSLYNRITTYTIHQFLVDQIMIQIIANLTISTLITLVGFGFQVLSFNWQTLLLFLLLNILGIYFTVIGFFMGQKIKTETFQMMSMPLILLVLAFTLPYHLMTSGTLITLITMIQQLFPIHYFYGIYYDLMMQNSYLGNLLGFTISLVLTLIPVLYLNYKKLK</sequence>
<dbReference type="Proteomes" id="UP000051378">
    <property type="component" value="Unassembled WGS sequence"/>
</dbReference>
<comment type="caution">
    <text evidence="2">The sequence shown here is derived from an EMBL/GenBank/DDBJ whole genome shotgun (WGS) entry which is preliminary data.</text>
</comment>
<feature type="transmembrane region" description="Helical" evidence="1">
    <location>
        <begin position="47"/>
        <end position="67"/>
    </location>
</feature>
<evidence type="ECO:0000313" key="3">
    <source>
        <dbReference type="Proteomes" id="UP000051378"/>
    </source>
</evidence>
<feature type="transmembrane region" description="Helical" evidence="1">
    <location>
        <begin position="158"/>
        <end position="179"/>
    </location>
</feature>
<evidence type="ECO:0000313" key="2">
    <source>
        <dbReference type="EMBL" id="KRN04800.1"/>
    </source>
</evidence>
<protein>
    <recommendedName>
        <fullName evidence="4">ABC-2 type transporter domain-containing protein</fullName>
    </recommendedName>
</protein>
<keyword evidence="3" id="KW-1185">Reference proteome</keyword>
<keyword evidence="1" id="KW-0812">Transmembrane</keyword>
<evidence type="ECO:0000256" key="1">
    <source>
        <dbReference type="SAM" id="Phobius"/>
    </source>
</evidence>
<dbReference type="AlphaFoldDB" id="A0A0R2DL01"/>
<evidence type="ECO:0008006" key="4">
    <source>
        <dbReference type="Google" id="ProtNLM"/>
    </source>
</evidence>
<accession>A0A0R2DL01</accession>
<dbReference type="PATRIC" id="fig|1423744.4.peg.1187"/>
<feature type="transmembrane region" description="Helical" evidence="1">
    <location>
        <begin position="73"/>
        <end position="93"/>
    </location>
</feature>
<proteinExistence type="predicted"/>